<feature type="non-terminal residue" evidence="2">
    <location>
        <position position="976"/>
    </location>
</feature>
<evidence type="ECO:0000313" key="3">
    <source>
        <dbReference type="Proteomes" id="UP000232122"/>
    </source>
</evidence>
<evidence type="ECO:0000313" key="2">
    <source>
        <dbReference type="EMBL" id="MDV6237888.1"/>
    </source>
</evidence>
<feature type="coiled-coil region" evidence="1">
    <location>
        <begin position="202"/>
        <end position="229"/>
    </location>
</feature>
<dbReference type="Proteomes" id="UP000232122">
    <property type="component" value="Unassembled WGS sequence"/>
</dbReference>
<dbReference type="EMBL" id="NPEF02000045">
    <property type="protein sequence ID" value="MDV6237888.1"/>
    <property type="molecule type" value="Genomic_DNA"/>
</dbReference>
<name>A0AAE4QRK9_9LEPT</name>
<reference evidence="2 3" key="1">
    <citation type="journal article" date="2018" name="Microb. Genom.">
        <title>Deciphering the unexplored Leptospira diversity from soils uncovers genomic evolution to virulence.</title>
        <authorList>
            <person name="Thibeaux R."/>
            <person name="Iraola G."/>
            <person name="Ferres I."/>
            <person name="Bierque E."/>
            <person name="Girault D."/>
            <person name="Soupe-Gilbert M.E."/>
            <person name="Picardeau M."/>
            <person name="Goarant C."/>
        </authorList>
    </citation>
    <scope>NUCLEOTIDE SEQUENCE [LARGE SCALE GENOMIC DNA]</scope>
    <source>
        <strain evidence="2 3">ATI7-C-A5</strain>
    </source>
</reference>
<accession>A0AAE4QRK9</accession>
<protein>
    <submittedName>
        <fullName evidence="2">Uncharacterized protein</fullName>
    </submittedName>
</protein>
<feature type="coiled-coil region" evidence="1">
    <location>
        <begin position="535"/>
        <end position="585"/>
    </location>
</feature>
<evidence type="ECO:0000256" key="1">
    <source>
        <dbReference type="SAM" id="Coils"/>
    </source>
</evidence>
<dbReference type="AlphaFoldDB" id="A0AAE4QRK9"/>
<comment type="caution">
    <text evidence="2">The sequence shown here is derived from an EMBL/GenBank/DDBJ whole genome shotgun (WGS) entry which is preliminary data.</text>
</comment>
<organism evidence="2 3">
    <name type="scientific">Leptospira ellisii</name>
    <dbReference type="NCBI Taxonomy" id="2023197"/>
    <lineage>
        <taxon>Bacteria</taxon>
        <taxon>Pseudomonadati</taxon>
        <taxon>Spirochaetota</taxon>
        <taxon>Spirochaetia</taxon>
        <taxon>Leptospirales</taxon>
        <taxon>Leptospiraceae</taxon>
        <taxon>Leptospira</taxon>
    </lineage>
</organism>
<feature type="non-terminal residue" evidence="2">
    <location>
        <position position="1"/>
    </location>
</feature>
<sequence>KGADGKLVLDGARQSAIESLTNEYLTNYGSKNPSSFLSSQILKDFEGREAFFKEKELRVSRKNDSSIPESEKKEILSYQDLDALKDWIVEAKFDPATEAAILDAARLDFLVSNYLGEDTEDLKAEDLAQNPELAKFYGSGGKGYFSQMDVVFGDLGVGALTTAEKDKFRLLSGGVADAWGLWQYDPSSLITKEVYSKNFTYAEDFEELAESLKGESVRLQKELVAANADVRKSRYLNDYKKGLVKFNSYQSYLGVPTGQVAVDVLTNEALAIAGTLRELEEGAESKLGAFFHLLETQKSFVFDNTPLEDALPTDAIQTVSDLNPGLKKTAKFFSDAYSLSDSVSAKDASGKYVFEGDLVNLKSRLDQSLNVVSPGSVDFDKFATEVGKQNSAIATLKNTISQAGQSYVMLREKFNEGLTPAQIKQELLNAKTAFDNANKKIEGTVPGTGLKKQYEDALANVNVMQNAYLTAEGDVSESYKSMLAAQDVFNQKAALYDYVTLLEYSKHSNLYQNGETDTNGEIPSGYIDTPKKLAKERADAAIAAFEAKKKEVEALKKKMDAQVSLADLQAYVKNEREEAEKWAQLSVKYNNAEQLLRQKISSLKVQVANQQRLLDTELDKIWPLPLGKTSAGMYEDLNGALDFNSDAYLKTEAWNRDRMRMVEGMIQGKIGAMDVIMGPMADYSGAMSNPSPAGANMPQYDVGAFLKKYGGDINAGGPSLSQQAYNQVQFVLFGAAPPTAWARANSPDAATFDAVYYNQAATVMGVQMMFLTSIDAICMGMCAFSLAYAAEVGKMGTLNGQVTDAVTQIKAQGQALKDKVAELQYLTDINDSTQLFNILKSPEYGLSAADIAMIQKKTSSSTSLKDLVWKTSNTNEMSFNDLTGSDGLRMAGQKAIHDSYGNYIRSSADTNASRADAVAKTAAGATTATAEDSDQYMRQTSLMVSADEFLDALGVLANTQYEAARDAYFTKAENFV</sequence>
<gene>
    <name evidence="2" type="ORF">CH379_019865</name>
</gene>
<keyword evidence="3" id="KW-1185">Reference proteome</keyword>
<proteinExistence type="predicted"/>
<keyword evidence="1" id="KW-0175">Coiled coil</keyword>